<evidence type="ECO:0000256" key="2">
    <source>
        <dbReference type="ARBA" id="ARBA00010982"/>
    </source>
</evidence>
<name>A0A813I511_POLGL</name>
<reference evidence="15" key="1">
    <citation type="submission" date="2021-02" db="EMBL/GenBank/DDBJ databases">
        <authorList>
            <person name="Dougan E. K."/>
            <person name="Rhodes N."/>
            <person name="Thang M."/>
            <person name="Chan C."/>
        </authorList>
    </citation>
    <scope>NUCLEOTIDE SEQUENCE</scope>
</reference>
<feature type="active site" description="Proton acceptor" evidence="11">
    <location>
        <position position="348"/>
    </location>
</feature>
<keyword evidence="9" id="KW-0496">Mitochondrion</keyword>
<evidence type="ECO:0000256" key="10">
    <source>
        <dbReference type="ARBA" id="ARBA00023315"/>
    </source>
</evidence>
<dbReference type="Gene3D" id="3.40.47.10">
    <property type="match status" value="1"/>
</dbReference>
<dbReference type="InterPro" id="IPR016039">
    <property type="entry name" value="Thiolase-like"/>
</dbReference>
<gene>
    <name evidence="15" type="ORF">PGLA2088_LOCUS4078</name>
</gene>
<dbReference type="InterPro" id="IPR020610">
    <property type="entry name" value="Thiolase_AS"/>
</dbReference>
<keyword evidence="8" id="KW-0630">Potassium</keyword>
<comment type="similarity">
    <text evidence="2 12">Belongs to the thiolase-like superfamily. Thiolase family.</text>
</comment>
<dbReference type="CDD" id="cd00751">
    <property type="entry name" value="thiolase"/>
    <property type="match status" value="1"/>
</dbReference>
<dbReference type="EMBL" id="CAJNNW010003678">
    <property type="protein sequence ID" value="CAE8645639.1"/>
    <property type="molecule type" value="Genomic_DNA"/>
</dbReference>
<evidence type="ECO:0000256" key="6">
    <source>
        <dbReference type="ARBA" id="ARBA00022723"/>
    </source>
</evidence>
<dbReference type="GO" id="GO:0046872">
    <property type="term" value="F:metal ion binding"/>
    <property type="evidence" value="ECO:0007669"/>
    <property type="project" value="UniProtKB-KW"/>
</dbReference>
<comment type="caution">
    <text evidence="15">The sequence shown here is derived from an EMBL/GenBank/DDBJ whole genome shotgun (WGS) entry which is preliminary data.</text>
</comment>
<proteinExistence type="inferred from homology"/>
<organism evidence="15 16">
    <name type="scientific">Polarella glacialis</name>
    <name type="common">Dinoflagellate</name>
    <dbReference type="NCBI Taxonomy" id="89957"/>
    <lineage>
        <taxon>Eukaryota</taxon>
        <taxon>Sar</taxon>
        <taxon>Alveolata</taxon>
        <taxon>Dinophyceae</taxon>
        <taxon>Suessiales</taxon>
        <taxon>Suessiaceae</taxon>
        <taxon>Polarella</taxon>
    </lineage>
</organism>
<evidence type="ECO:0000256" key="5">
    <source>
        <dbReference type="ARBA" id="ARBA00022679"/>
    </source>
</evidence>
<comment type="subcellular location">
    <subcellularLocation>
        <location evidence="1">Mitochondrion</location>
    </subcellularLocation>
</comment>
<feature type="domain" description="Thiolase N-terminal" evidence="13">
    <location>
        <begin position="2"/>
        <end position="261"/>
    </location>
</feature>
<dbReference type="GO" id="GO:0005739">
    <property type="term" value="C:mitochondrion"/>
    <property type="evidence" value="ECO:0007669"/>
    <property type="project" value="UniProtKB-SubCell"/>
</dbReference>
<evidence type="ECO:0000256" key="1">
    <source>
        <dbReference type="ARBA" id="ARBA00004173"/>
    </source>
</evidence>
<dbReference type="AlphaFoldDB" id="A0A813I511"/>
<evidence type="ECO:0000256" key="9">
    <source>
        <dbReference type="ARBA" id="ARBA00023128"/>
    </source>
</evidence>
<keyword evidence="5 12" id="KW-0808">Transferase</keyword>
<dbReference type="SUPFAM" id="SSF53901">
    <property type="entry name" value="Thiolase-like"/>
    <property type="match status" value="2"/>
</dbReference>
<evidence type="ECO:0000256" key="4">
    <source>
        <dbReference type="ARBA" id="ARBA00012705"/>
    </source>
</evidence>
<dbReference type="PANTHER" id="PTHR18919:SF156">
    <property type="entry name" value="ACETYL-COA ACETYLTRANSFERASE, MITOCHONDRIAL"/>
    <property type="match status" value="1"/>
</dbReference>
<comment type="subunit">
    <text evidence="3">Homotetramer.</text>
</comment>
<dbReference type="GO" id="GO:0003985">
    <property type="term" value="F:acetyl-CoA C-acetyltransferase activity"/>
    <property type="evidence" value="ECO:0007669"/>
    <property type="project" value="UniProtKB-EC"/>
</dbReference>
<dbReference type="PANTHER" id="PTHR18919">
    <property type="entry name" value="ACETYL-COA C-ACYLTRANSFERASE"/>
    <property type="match status" value="1"/>
</dbReference>
<dbReference type="InterPro" id="IPR002155">
    <property type="entry name" value="Thiolase"/>
</dbReference>
<evidence type="ECO:0000259" key="14">
    <source>
        <dbReference type="Pfam" id="PF02803"/>
    </source>
</evidence>
<sequence>VLGFARTPIGGFQGSLKDFTAPALGAVAARAALERSGAKAGDVDEVFFGNVLSAGLGQAPAKQVALAAGVPNSVPCTTVNKVCASGMKALALGAQSLVAGANGLVLCGGAESMSRVPYLVPRGLRLGEERLRDGLVHDGLWDPYKDQHMGACAELCAQEFGFSREAQDAHAAESYRRAAAAWEAGAFAEEIVGVPQARGVALERDEEVFSSAGGKLVPKGSLEQLAKLRPAFAPKGSAGSVTAGSASTISDGAAALVLASRQRAAELQLRPVAWLRACADAAQAPELFTTAPALAIPKVLAAAGWELKDVDCWEINEAFSVVVLANQQLLGLDPAKVNVLGGAAALGHPIGCSGARIICTLISALRATGGTRGVAAICNGGGGASAVAIELEQDGAKSKLTAPAAIAKL</sequence>
<feature type="domain" description="Thiolase C-terminal" evidence="14">
    <location>
        <begin position="270"/>
        <end position="390"/>
    </location>
</feature>
<keyword evidence="6" id="KW-0479">Metal-binding</keyword>
<keyword evidence="7" id="KW-0809">Transit peptide</keyword>
<dbReference type="GO" id="GO:0006635">
    <property type="term" value="P:fatty acid beta-oxidation"/>
    <property type="evidence" value="ECO:0007669"/>
    <property type="project" value="TreeGrafter"/>
</dbReference>
<evidence type="ECO:0000313" key="16">
    <source>
        <dbReference type="Proteomes" id="UP000626109"/>
    </source>
</evidence>
<dbReference type="Pfam" id="PF00108">
    <property type="entry name" value="Thiolase_N"/>
    <property type="match status" value="1"/>
</dbReference>
<protein>
    <recommendedName>
        <fullName evidence="4">acetyl-CoA C-acetyltransferase</fullName>
        <ecNumber evidence="4">2.3.1.9</ecNumber>
    </recommendedName>
</protein>
<dbReference type="Pfam" id="PF02803">
    <property type="entry name" value="Thiolase_C"/>
    <property type="match status" value="1"/>
</dbReference>
<evidence type="ECO:0000256" key="11">
    <source>
        <dbReference type="PIRSR" id="PIRSR000429-1"/>
    </source>
</evidence>
<dbReference type="PIRSF" id="PIRSF000429">
    <property type="entry name" value="Ac-CoA_Ac_transf"/>
    <property type="match status" value="1"/>
</dbReference>
<evidence type="ECO:0000259" key="13">
    <source>
        <dbReference type="Pfam" id="PF00108"/>
    </source>
</evidence>
<dbReference type="PROSITE" id="PS00098">
    <property type="entry name" value="THIOLASE_1"/>
    <property type="match status" value="1"/>
</dbReference>
<accession>A0A813I511</accession>
<feature type="active site" description="Proton acceptor" evidence="11">
    <location>
        <position position="378"/>
    </location>
</feature>
<dbReference type="InterPro" id="IPR020615">
    <property type="entry name" value="Thiolase_acyl_enz_int_AS"/>
</dbReference>
<evidence type="ECO:0000256" key="12">
    <source>
        <dbReference type="RuleBase" id="RU003557"/>
    </source>
</evidence>
<dbReference type="EC" id="2.3.1.9" evidence="4"/>
<dbReference type="PROSITE" id="PS00099">
    <property type="entry name" value="THIOLASE_3"/>
    <property type="match status" value="1"/>
</dbReference>
<feature type="active site" description="Acyl-thioester intermediate" evidence="11">
    <location>
        <position position="83"/>
    </location>
</feature>
<evidence type="ECO:0000256" key="8">
    <source>
        <dbReference type="ARBA" id="ARBA00022958"/>
    </source>
</evidence>
<evidence type="ECO:0000256" key="7">
    <source>
        <dbReference type="ARBA" id="ARBA00022946"/>
    </source>
</evidence>
<dbReference type="Proteomes" id="UP000626109">
    <property type="component" value="Unassembled WGS sequence"/>
</dbReference>
<dbReference type="InterPro" id="IPR020617">
    <property type="entry name" value="Thiolase_C"/>
</dbReference>
<dbReference type="InterPro" id="IPR020616">
    <property type="entry name" value="Thiolase_N"/>
</dbReference>
<dbReference type="NCBIfam" id="TIGR01930">
    <property type="entry name" value="AcCoA-C-Actrans"/>
    <property type="match status" value="1"/>
</dbReference>
<evidence type="ECO:0000256" key="3">
    <source>
        <dbReference type="ARBA" id="ARBA00011881"/>
    </source>
</evidence>
<evidence type="ECO:0000313" key="15">
    <source>
        <dbReference type="EMBL" id="CAE8645639.1"/>
    </source>
</evidence>
<keyword evidence="10 12" id="KW-0012">Acyltransferase</keyword>
<feature type="non-terminal residue" evidence="15">
    <location>
        <position position="1"/>
    </location>
</feature>